<feature type="domain" description="Macro" evidence="2">
    <location>
        <begin position="39"/>
        <end position="221"/>
    </location>
</feature>
<reference evidence="3" key="2">
    <citation type="submission" date="2023-05" db="EMBL/GenBank/DDBJ databases">
        <authorList>
            <consortium name="Lawrence Berkeley National Laboratory"/>
            <person name="Steindorff A."/>
            <person name="Hensen N."/>
            <person name="Bonometti L."/>
            <person name="Westerberg I."/>
            <person name="Brannstrom I.O."/>
            <person name="Guillou S."/>
            <person name="Cros-Aarteil S."/>
            <person name="Calhoun S."/>
            <person name="Haridas S."/>
            <person name="Kuo A."/>
            <person name="Mondo S."/>
            <person name="Pangilinan J."/>
            <person name="Riley R."/>
            <person name="Labutti K."/>
            <person name="Andreopoulos B."/>
            <person name="Lipzen A."/>
            <person name="Chen C."/>
            <person name="Yanf M."/>
            <person name="Daum C."/>
            <person name="Ng V."/>
            <person name="Clum A."/>
            <person name="Ohm R."/>
            <person name="Martin F."/>
            <person name="Silar P."/>
            <person name="Natvig D."/>
            <person name="Lalanne C."/>
            <person name="Gautier V."/>
            <person name="Ament-Velasquez S.L."/>
            <person name="Kruys A."/>
            <person name="Hutchinson M.I."/>
            <person name="Powell A.J."/>
            <person name="Barry K."/>
            <person name="Miller A.N."/>
            <person name="Grigoriev I.V."/>
            <person name="Debuchy R."/>
            <person name="Gladieux P."/>
            <person name="Thoren M.H."/>
            <person name="Johannesson H."/>
        </authorList>
    </citation>
    <scope>NUCLEOTIDE SEQUENCE</scope>
    <source>
        <strain evidence="3">PSN293</strain>
    </source>
</reference>
<dbReference type="Proteomes" id="UP001301769">
    <property type="component" value="Unassembled WGS sequence"/>
</dbReference>
<dbReference type="Gene3D" id="3.40.220.10">
    <property type="entry name" value="Leucine Aminopeptidase, subunit E, domain 1"/>
    <property type="match status" value="1"/>
</dbReference>
<dbReference type="PROSITE" id="PS51154">
    <property type="entry name" value="MACRO"/>
    <property type="match status" value="1"/>
</dbReference>
<name>A0AAN7BBY1_9PEZI</name>
<dbReference type="SUPFAM" id="SSF52949">
    <property type="entry name" value="Macro domain-like"/>
    <property type="match status" value="1"/>
</dbReference>
<organism evidence="3 4">
    <name type="scientific">Rhypophila decipiens</name>
    <dbReference type="NCBI Taxonomy" id="261697"/>
    <lineage>
        <taxon>Eukaryota</taxon>
        <taxon>Fungi</taxon>
        <taxon>Dikarya</taxon>
        <taxon>Ascomycota</taxon>
        <taxon>Pezizomycotina</taxon>
        <taxon>Sordariomycetes</taxon>
        <taxon>Sordariomycetidae</taxon>
        <taxon>Sordariales</taxon>
        <taxon>Naviculisporaceae</taxon>
        <taxon>Rhypophila</taxon>
    </lineage>
</organism>
<comment type="caution">
    <text evidence="3">The sequence shown here is derived from an EMBL/GenBank/DDBJ whole genome shotgun (WGS) entry which is preliminary data.</text>
</comment>
<evidence type="ECO:0000313" key="4">
    <source>
        <dbReference type="Proteomes" id="UP001301769"/>
    </source>
</evidence>
<evidence type="ECO:0000256" key="1">
    <source>
        <dbReference type="SAM" id="MobiDB-lite"/>
    </source>
</evidence>
<dbReference type="InterPro" id="IPR002589">
    <property type="entry name" value="Macro_dom"/>
</dbReference>
<dbReference type="CDD" id="cd02908">
    <property type="entry name" value="Macro_OAADPr_deacetylase"/>
    <property type="match status" value="1"/>
</dbReference>
<gene>
    <name evidence="3" type="ORF">QBC37DRAFT_439600</name>
</gene>
<dbReference type="AlphaFoldDB" id="A0AAN7BBY1"/>
<dbReference type="PANTHER" id="PTHR11106:SF27">
    <property type="entry name" value="MACRO DOMAIN-CONTAINING PROTEIN"/>
    <property type="match status" value="1"/>
</dbReference>
<feature type="compositionally biased region" description="Basic and acidic residues" evidence="1">
    <location>
        <begin position="227"/>
        <end position="281"/>
    </location>
</feature>
<evidence type="ECO:0000259" key="2">
    <source>
        <dbReference type="PROSITE" id="PS51154"/>
    </source>
</evidence>
<dbReference type="InterPro" id="IPR043472">
    <property type="entry name" value="Macro_dom-like"/>
</dbReference>
<proteinExistence type="predicted"/>
<reference evidence="3" key="1">
    <citation type="journal article" date="2023" name="Mol. Phylogenet. Evol.">
        <title>Genome-scale phylogeny and comparative genomics of the fungal order Sordariales.</title>
        <authorList>
            <person name="Hensen N."/>
            <person name="Bonometti L."/>
            <person name="Westerberg I."/>
            <person name="Brannstrom I.O."/>
            <person name="Guillou S."/>
            <person name="Cros-Aarteil S."/>
            <person name="Calhoun S."/>
            <person name="Haridas S."/>
            <person name="Kuo A."/>
            <person name="Mondo S."/>
            <person name="Pangilinan J."/>
            <person name="Riley R."/>
            <person name="LaButti K."/>
            <person name="Andreopoulos B."/>
            <person name="Lipzen A."/>
            <person name="Chen C."/>
            <person name="Yan M."/>
            <person name="Daum C."/>
            <person name="Ng V."/>
            <person name="Clum A."/>
            <person name="Steindorff A."/>
            <person name="Ohm R.A."/>
            <person name="Martin F."/>
            <person name="Silar P."/>
            <person name="Natvig D.O."/>
            <person name="Lalanne C."/>
            <person name="Gautier V."/>
            <person name="Ament-Velasquez S.L."/>
            <person name="Kruys A."/>
            <person name="Hutchinson M.I."/>
            <person name="Powell A.J."/>
            <person name="Barry K."/>
            <person name="Miller A.N."/>
            <person name="Grigoriev I.V."/>
            <person name="Debuchy R."/>
            <person name="Gladieux P."/>
            <person name="Hiltunen Thoren M."/>
            <person name="Johannesson H."/>
        </authorList>
    </citation>
    <scope>NUCLEOTIDE SEQUENCE</scope>
    <source>
        <strain evidence="3">PSN293</strain>
    </source>
</reference>
<evidence type="ECO:0000313" key="3">
    <source>
        <dbReference type="EMBL" id="KAK4215350.1"/>
    </source>
</evidence>
<accession>A0AAN7BBY1</accession>
<feature type="compositionally biased region" description="Basic and acidic residues" evidence="1">
    <location>
        <begin position="293"/>
        <end position="309"/>
    </location>
</feature>
<dbReference type="PANTHER" id="PTHR11106">
    <property type="entry name" value="GANGLIOSIDE INDUCED DIFFERENTIATION ASSOCIATED PROTEIN 2-RELATED"/>
    <property type="match status" value="1"/>
</dbReference>
<protein>
    <recommendedName>
        <fullName evidence="2">Macro domain-containing protein</fullName>
    </recommendedName>
</protein>
<keyword evidence="4" id="KW-1185">Reference proteome</keyword>
<dbReference type="Pfam" id="PF01661">
    <property type="entry name" value="Macro"/>
    <property type="match status" value="1"/>
</dbReference>
<dbReference type="SMART" id="SM00506">
    <property type="entry name" value="A1pp"/>
    <property type="match status" value="1"/>
</dbReference>
<sequence length="309" mass="33520">MIIPASKIPTVSRLYETGKLLPPSESHIRNFPSTLLGPKSLPAPDQSLNDRIAYCREDITTLGVDAIVNAANESLLGGGGVDGAIHRAAGRDLYRECKKLGGCETGSAKITDAYELPCKKVIHAVGPIYDSDEHDESEQLLTGCYTKSLELAVENGCRTIAFSAISTGVYGYPSALAAPAALSAIRKFLEQDKEKKISKAVIVTFVPNDVNAYMKNLPLFFPPVADTKSDKESSSQEKDEENKEAETLAKSDKESSQEQDVENKESSQEKDEESKEAETLAKKLPSVPTAEPSEDKEHVEKKQKVSDDG</sequence>
<dbReference type="EMBL" id="MU858081">
    <property type="protein sequence ID" value="KAK4215350.1"/>
    <property type="molecule type" value="Genomic_DNA"/>
</dbReference>
<feature type="region of interest" description="Disordered" evidence="1">
    <location>
        <begin position="225"/>
        <end position="309"/>
    </location>
</feature>